<name>A0ABV1B0T2_9FIRM</name>
<evidence type="ECO:0000313" key="6">
    <source>
        <dbReference type="EMBL" id="MEQ2363102.1"/>
    </source>
</evidence>
<proteinExistence type="predicted"/>
<dbReference type="Pfam" id="PF01734">
    <property type="entry name" value="Patatin"/>
    <property type="match status" value="1"/>
</dbReference>
<dbReference type="InterPro" id="IPR050301">
    <property type="entry name" value="NTE"/>
</dbReference>
<feature type="short sequence motif" description="GXSXG" evidence="4">
    <location>
        <begin position="36"/>
        <end position="40"/>
    </location>
</feature>
<evidence type="ECO:0000256" key="4">
    <source>
        <dbReference type="PROSITE-ProRule" id="PRU01161"/>
    </source>
</evidence>
<dbReference type="InterPro" id="IPR037483">
    <property type="entry name" value="YjjU-like"/>
</dbReference>
<gene>
    <name evidence="6" type="ORF">WMO44_13300</name>
</gene>
<dbReference type="PANTHER" id="PTHR14226:SF25">
    <property type="entry name" value="PHOSPHOESTERASE"/>
    <property type="match status" value="1"/>
</dbReference>
<accession>A0ABV1B0T2</accession>
<evidence type="ECO:0000256" key="1">
    <source>
        <dbReference type="ARBA" id="ARBA00022801"/>
    </source>
</evidence>
<evidence type="ECO:0000313" key="7">
    <source>
        <dbReference type="Proteomes" id="UP001457197"/>
    </source>
</evidence>
<dbReference type="Pfam" id="PF19890">
    <property type="entry name" value="DUF6363"/>
    <property type="match status" value="1"/>
</dbReference>
<comment type="caution">
    <text evidence="6">The sequence shown here is derived from an EMBL/GenBank/DDBJ whole genome shotgun (WGS) entry which is preliminary data.</text>
</comment>
<sequence>MKNGIIDVGGGLRGIYGAGVLDRCLEEGIHFDCCIGVSAGSANMSSYIAGQHGRNKPFYDEYSFRKEYMSVKNLVQKHSYLDLGYVYGTLSNRGGENPLDYPAMMADPAEMIVVATDARTGKARYFTKAAMKQDDYTPLMASCCIPVVDQPIFIEGTPYYDGGLADPVPLEKALEMGCDRVAVILTKPVTAERNNKRDERLSRLICRRYPEAAKGLTQRARRYNDAVHKALAMEQEGKACVIAPDSTEGMSTLTKDKESLEKMYEKGRRDAEKLLQWY</sequence>
<dbReference type="Gene3D" id="3.40.1090.10">
    <property type="entry name" value="Cytosolic phospholipase A2 catalytic domain"/>
    <property type="match status" value="2"/>
</dbReference>
<dbReference type="InterPro" id="IPR002641">
    <property type="entry name" value="PNPLA_dom"/>
</dbReference>
<feature type="short sequence motif" description="DGA/G" evidence="4">
    <location>
        <begin position="161"/>
        <end position="163"/>
    </location>
</feature>
<organism evidence="6 7">
    <name type="scientific">Faecalibacterium tardum</name>
    <dbReference type="NCBI Taxonomy" id="3133156"/>
    <lineage>
        <taxon>Bacteria</taxon>
        <taxon>Bacillati</taxon>
        <taxon>Bacillota</taxon>
        <taxon>Clostridia</taxon>
        <taxon>Eubacteriales</taxon>
        <taxon>Oscillospiraceae</taxon>
        <taxon>Faecalibacterium</taxon>
    </lineage>
</organism>
<keyword evidence="1 4" id="KW-0378">Hydrolase</keyword>
<dbReference type="InterPro" id="IPR016035">
    <property type="entry name" value="Acyl_Trfase/lysoPLipase"/>
</dbReference>
<evidence type="ECO:0000256" key="2">
    <source>
        <dbReference type="ARBA" id="ARBA00022963"/>
    </source>
</evidence>
<dbReference type="RefSeq" id="WP_349152862.1">
    <property type="nucleotide sequence ID" value="NZ_JBBMEO010000037.1"/>
</dbReference>
<dbReference type="EMBL" id="JBBMEO010000037">
    <property type="protein sequence ID" value="MEQ2363102.1"/>
    <property type="molecule type" value="Genomic_DNA"/>
</dbReference>
<dbReference type="PROSITE" id="PS51635">
    <property type="entry name" value="PNPLA"/>
    <property type="match status" value="1"/>
</dbReference>
<dbReference type="CDD" id="cd07208">
    <property type="entry name" value="Pat_hypo_Ecoli_yjju_like"/>
    <property type="match status" value="1"/>
</dbReference>
<dbReference type="SUPFAM" id="SSF52151">
    <property type="entry name" value="FabD/lysophospholipase-like"/>
    <property type="match status" value="1"/>
</dbReference>
<feature type="active site" description="Nucleophile" evidence="4">
    <location>
        <position position="38"/>
    </location>
</feature>
<feature type="active site" description="Proton acceptor" evidence="4">
    <location>
        <position position="161"/>
    </location>
</feature>
<dbReference type="InterPro" id="IPR045943">
    <property type="entry name" value="DUF6363"/>
</dbReference>
<dbReference type="Proteomes" id="UP001457197">
    <property type="component" value="Unassembled WGS sequence"/>
</dbReference>
<dbReference type="PANTHER" id="PTHR14226">
    <property type="entry name" value="NEUROPATHY TARGET ESTERASE/SWISS CHEESE D.MELANOGASTER"/>
    <property type="match status" value="1"/>
</dbReference>
<keyword evidence="7" id="KW-1185">Reference proteome</keyword>
<feature type="domain" description="PNPLA" evidence="5">
    <location>
        <begin position="5"/>
        <end position="174"/>
    </location>
</feature>
<protein>
    <submittedName>
        <fullName evidence="6">Patatin family protein</fullName>
    </submittedName>
</protein>
<evidence type="ECO:0000259" key="5">
    <source>
        <dbReference type="PROSITE" id="PS51635"/>
    </source>
</evidence>
<feature type="short sequence motif" description="GXGXXG" evidence="4">
    <location>
        <begin position="9"/>
        <end position="14"/>
    </location>
</feature>
<keyword evidence="3 4" id="KW-0443">Lipid metabolism</keyword>
<keyword evidence="2 4" id="KW-0442">Lipid degradation</keyword>
<evidence type="ECO:0000256" key="3">
    <source>
        <dbReference type="ARBA" id="ARBA00023098"/>
    </source>
</evidence>
<reference evidence="6 7" key="1">
    <citation type="submission" date="2024-03" db="EMBL/GenBank/DDBJ databases">
        <title>Human intestinal bacterial collection.</title>
        <authorList>
            <person name="Pauvert C."/>
            <person name="Hitch T.C.A."/>
            <person name="Clavel T."/>
        </authorList>
    </citation>
    <scope>NUCLEOTIDE SEQUENCE [LARGE SCALE GENOMIC DNA]</scope>
    <source>
        <strain evidence="6 7">CLA-AA-H175</strain>
    </source>
</reference>